<dbReference type="PANTHER" id="PTHR23032:SF20">
    <property type="entry name" value="ENDOSOMAL TARGETING BRO1-LIKE DOMAIN-CONTAINING PROTEIN"/>
    <property type="match status" value="1"/>
</dbReference>
<dbReference type="InterPro" id="IPR038898">
    <property type="entry name" value="BROX"/>
</dbReference>
<reference evidence="3 4" key="1">
    <citation type="journal article" date="2020" name="Nat. Food">
        <title>A phased Vanilla planifolia genome enables genetic improvement of flavour and production.</title>
        <authorList>
            <person name="Hasing T."/>
            <person name="Tang H."/>
            <person name="Brym M."/>
            <person name="Khazi F."/>
            <person name="Huang T."/>
            <person name="Chambers A.H."/>
        </authorList>
    </citation>
    <scope>NUCLEOTIDE SEQUENCE [LARGE SCALE GENOMIC DNA]</scope>
    <source>
        <tissue evidence="3">Leaf</tissue>
    </source>
</reference>
<sequence length="287" mass="32341">MRKVENSSLLPDVKIQWTSSLSSGSCIKNRGREFFSFSNLAFELGMSIFLYGAILRERAFEALSYDLTEAATMFRKASGVFIVPCYRSACFCTVFTSKERPVELNPNLSYIMSRLCLADAQATTAKSSREKKVSALLLSKLHYGVAQLLGEANSAIESSLREGVKISSRLQDFVSTCRALHELRSQVHLAEELRSTEQVGSAVSIVCNAMSKIKKLKSAKNKSHQLVLNKEMQQVAEKLKRMQHEHEFLWNRKTNGAHLLLVLEEKIIVSAIPFEPHKLAKEFMFQI</sequence>
<dbReference type="InterPro" id="IPR004328">
    <property type="entry name" value="BRO1_dom"/>
</dbReference>
<dbReference type="AlphaFoldDB" id="A0A835PP51"/>
<dbReference type="PANTHER" id="PTHR23032">
    <property type="entry name" value="BRO1 DOMAIN-CONTAINING PROTEIN BROX"/>
    <property type="match status" value="1"/>
</dbReference>
<evidence type="ECO:0000313" key="4">
    <source>
        <dbReference type="Proteomes" id="UP000639772"/>
    </source>
</evidence>
<comment type="similarity">
    <text evidence="1">Belongs to the BROX family.</text>
</comment>
<dbReference type="EMBL" id="JADCNM010000013">
    <property type="protein sequence ID" value="KAG0455761.1"/>
    <property type="molecule type" value="Genomic_DNA"/>
</dbReference>
<comment type="caution">
    <text evidence="3">The sequence shown here is derived from an EMBL/GenBank/DDBJ whole genome shotgun (WGS) entry which is preliminary data.</text>
</comment>
<evidence type="ECO:0000313" key="3">
    <source>
        <dbReference type="EMBL" id="KAG0455761.1"/>
    </source>
</evidence>
<evidence type="ECO:0000259" key="2">
    <source>
        <dbReference type="Pfam" id="PF03097"/>
    </source>
</evidence>
<dbReference type="Pfam" id="PF03097">
    <property type="entry name" value="BRO1"/>
    <property type="match status" value="1"/>
</dbReference>
<proteinExistence type="inferred from homology"/>
<feature type="domain" description="BRO1" evidence="2">
    <location>
        <begin position="12"/>
        <end position="275"/>
    </location>
</feature>
<dbReference type="OrthoDB" id="10266451at2759"/>
<dbReference type="Gene3D" id="1.25.40.280">
    <property type="entry name" value="alix/aip1 like domains"/>
    <property type="match status" value="1"/>
</dbReference>
<evidence type="ECO:0000256" key="1">
    <source>
        <dbReference type="ARBA" id="ARBA00008901"/>
    </source>
</evidence>
<name>A0A835PP51_VANPL</name>
<dbReference type="InterPro" id="IPR038499">
    <property type="entry name" value="BRO1_sf"/>
</dbReference>
<dbReference type="Proteomes" id="UP000639772">
    <property type="component" value="Chromosome 13"/>
</dbReference>
<organism evidence="3 4">
    <name type="scientific">Vanilla planifolia</name>
    <name type="common">Vanilla</name>
    <dbReference type="NCBI Taxonomy" id="51239"/>
    <lineage>
        <taxon>Eukaryota</taxon>
        <taxon>Viridiplantae</taxon>
        <taxon>Streptophyta</taxon>
        <taxon>Embryophyta</taxon>
        <taxon>Tracheophyta</taxon>
        <taxon>Spermatophyta</taxon>
        <taxon>Magnoliopsida</taxon>
        <taxon>Liliopsida</taxon>
        <taxon>Asparagales</taxon>
        <taxon>Orchidaceae</taxon>
        <taxon>Vanilloideae</taxon>
        <taxon>Vanilleae</taxon>
        <taxon>Vanilla</taxon>
    </lineage>
</organism>
<protein>
    <recommendedName>
        <fullName evidence="2">BRO1 domain-containing protein</fullName>
    </recommendedName>
</protein>
<gene>
    <name evidence="3" type="ORF">HPP92_023549</name>
</gene>
<dbReference type="PROSITE" id="PS51257">
    <property type="entry name" value="PROKAR_LIPOPROTEIN"/>
    <property type="match status" value="1"/>
</dbReference>
<accession>A0A835PP51</accession>